<feature type="non-terminal residue" evidence="3">
    <location>
        <position position="269"/>
    </location>
</feature>
<keyword evidence="1" id="KW-0812">Transmembrane</keyword>
<gene>
    <name evidence="3" type="ORF">OBBRIDRAFT_739885</name>
</gene>
<proteinExistence type="predicted"/>
<keyword evidence="1" id="KW-1133">Transmembrane helix</keyword>
<name>A0A8E2AIZ2_9APHY</name>
<feature type="transmembrane region" description="Helical" evidence="1">
    <location>
        <begin position="186"/>
        <end position="207"/>
    </location>
</feature>
<evidence type="ECO:0000259" key="2">
    <source>
        <dbReference type="Pfam" id="PF20151"/>
    </source>
</evidence>
<feature type="transmembrane region" description="Helical" evidence="1">
    <location>
        <begin position="28"/>
        <end position="50"/>
    </location>
</feature>
<evidence type="ECO:0000313" key="4">
    <source>
        <dbReference type="Proteomes" id="UP000250043"/>
    </source>
</evidence>
<organism evidence="3 4">
    <name type="scientific">Obba rivulosa</name>
    <dbReference type="NCBI Taxonomy" id="1052685"/>
    <lineage>
        <taxon>Eukaryota</taxon>
        <taxon>Fungi</taxon>
        <taxon>Dikarya</taxon>
        <taxon>Basidiomycota</taxon>
        <taxon>Agaricomycotina</taxon>
        <taxon>Agaricomycetes</taxon>
        <taxon>Polyporales</taxon>
        <taxon>Gelatoporiaceae</taxon>
        <taxon>Obba</taxon>
    </lineage>
</organism>
<dbReference type="Proteomes" id="UP000250043">
    <property type="component" value="Unassembled WGS sequence"/>
</dbReference>
<accession>A0A8E2AIZ2</accession>
<sequence length="269" mass="30408">ILWYDYCITFFLEVDAFWRRFSLSWVSALFVINRYVSLFSIMSLMLQYFGDLSEHVSQNQCMYMWHLLTALVGLCFFSLLLTIRTFALYNRNKWICALLFAVGMAAIAISVWIVVSDMTFVNTPKPDLPGRGCNTLNFAQQYFAGAWAGGLVFDTLVFALTTFRVIHSAITRRSNLYRLMLRDGTLYYGVMVITQAVNITVILVRTLNTISSVLIARLMLNLRDSSYQVSPGLSGRDTNGVQSLPTMQTIGFRPADATTHNATTISTDL</sequence>
<dbReference type="OrthoDB" id="3251775at2759"/>
<dbReference type="InterPro" id="IPR045340">
    <property type="entry name" value="DUF6533"/>
</dbReference>
<feature type="transmembrane region" description="Helical" evidence="1">
    <location>
        <begin position="95"/>
        <end position="115"/>
    </location>
</feature>
<feature type="transmembrane region" description="Helical" evidence="1">
    <location>
        <begin position="62"/>
        <end position="83"/>
    </location>
</feature>
<dbReference type="EMBL" id="KV722584">
    <property type="protein sequence ID" value="OCH85426.1"/>
    <property type="molecule type" value="Genomic_DNA"/>
</dbReference>
<feature type="transmembrane region" description="Helical" evidence="1">
    <location>
        <begin position="144"/>
        <end position="166"/>
    </location>
</feature>
<evidence type="ECO:0000256" key="1">
    <source>
        <dbReference type="SAM" id="Phobius"/>
    </source>
</evidence>
<protein>
    <recommendedName>
        <fullName evidence="2">DUF6533 domain-containing protein</fullName>
    </recommendedName>
</protein>
<keyword evidence="1" id="KW-0472">Membrane</keyword>
<dbReference type="Pfam" id="PF20151">
    <property type="entry name" value="DUF6533"/>
    <property type="match status" value="1"/>
</dbReference>
<keyword evidence="4" id="KW-1185">Reference proteome</keyword>
<evidence type="ECO:0000313" key="3">
    <source>
        <dbReference type="EMBL" id="OCH85426.1"/>
    </source>
</evidence>
<feature type="domain" description="DUF6533" evidence="2">
    <location>
        <begin position="1"/>
        <end position="38"/>
    </location>
</feature>
<dbReference type="AlphaFoldDB" id="A0A8E2AIZ2"/>
<reference evidence="3 4" key="1">
    <citation type="submission" date="2016-07" db="EMBL/GenBank/DDBJ databases">
        <title>Draft genome of the white-rot fungus Obba rivulosa 3A-2.</title>
        <authorList>
            <consortium name="DOE Joint Genome Institute"/>
            <person name="Miettinen O."/>
            <person name="Riley R."/>
            <person name="Acob R."/>
            <person name="Barry K."/>
            <person name="Cullen D."/>
            <person name="De Vries R."/>
            <person name="Hainaut M."/>
            <person name="Hatakka A."/>
            <person name="Henrissat B."/>
            <person name="Hilden K."/>
            <person name="Kuo R."/>
            <person name="Labutti K."/>
            <person name="Lipzen A."/>
            <person name="Makela M.R."/>
            <person name="Sandor L."/>
            <person name="Spatafora J.W."/>
            <person name="Grigoriev I.V."/>
            <person name="Hibbett D.S."/>
        </authorList>
    </citation>
    <scope>NUCLEOTIDE SEQUENCE [LARGE SCALE GENOMIC DNA]</scope>
    <source>
        <strain evidence="3 4">3A-2</strain>
    </source>
</reference>